<dbReference type="EMBL" id="CATOUU010000389">
    <property type="protein sequence ID" value="CAI9928262.1"/>
    <property type="molecule type" value="Genomic_DNA"/>
</dbReference>
<dbReference type="GO" id="GO:0009395">
    <property type="term" value="P:phospholipid catabolic process"/>
    <property type="evidence" value="ECO:0007669"/>
    <property type="project" value="TreeGrafter"/>
</dbReference>
<evidence type="ECO:0000256" key="1">
    <source>
        <dbReference type="ARBA" id="ARBA00007835"/>
    </source>
</evidence>
<keyword evidence="4 7" id="KW-0442">Lipid degradation</keyword>
<comment type="caution">
    <text evidence="9">The sequence shown here is derived from an EMBL/GenBank/DDBJ whole genome shotgun (WGS) entry which is preliminary data.</text>
</comment>
<keyword evidence="6" id="KW-0325">Glycoprotein</keyword>
<evidence type="ECO:0000256" key="2">
    <source>
        <dbReference type="ARBA" id="ARBA00022729"/>
    </source>
</evidence>
<keyword evidence="5 7" id="KW-0443">Lipid metabolism</keyword>
<evidence type="ECO:0000256" key="4">
    <source>
        <dbReference type="ARBA" id="ARBA00022963"/>
    </source>
</evidence>
<keyword evidence="8" id="KW-0812">Transmembrane</keyword>
<comment type="function">
    <text evidence="7">Putative phospholipase.</text>
</comment>
<protein>
    <recommendedName>
        <fullName evidence="7">Phospholipase B-like</fullName>
        <ecNumber evidence="7">3.1.1.-</ecNumber>
    </recommendedName>
</protein>
<evidence type="ECO:0000256" key="7">
    <source>
        <dbReference type="RuleBase" id="RU364138"/>
    </source>
</evidence>
<sequence length="598" mass="68263">MDDNKKISKVKGYDSKCDVSVNFIDRNETEALHALVVNTSTAIPDTKQAYMAGYAEADITSKLIEMHFDNILYDQNQTTIDGLPAWDAWYVDLANKQIEYLKKQIADNPQDKWWQGVNLIVFQWLQGLTDGYNSLHEKKRPFIDFYLMNTQGDMDDLGFFHDKQKHNAKKQNGEYDRCTGSVRINPEINDIYFSQDTWTSFYAGFIRIAKTYLFNFDMGVTKHQQVTFSSYPAYFFSIDDFYILHNKNEAGKENNLAVLETTFHTFNETLYSEFVEPVLSKSVLTWVRCQLSNLMSFTQEDWVNTFEKEQSWTYNNNYLVLDYQKLDNVISSCAKCDAEGRKKYILQNNVQILLTLEVVPGNNKHWDATPALLSQGYYLSMNTPVDKQLYIISGYQAENEADGNNYWSYEHGARKCITDKVLTKANDLEAFKSFVRFNDYKNEACQNGEPGAAAIASRYDLRDPAGKRKPTLFGCTDSKVTTLSMAKNFSFIFLVGQTHGGPSNLPKFNFSEHTAEKRHPLGVHDVLPGVWATINGFGEIYKKDITGVVCAIVIPCACIAIGLGIWAFIFYKKGGYQKYLKAQGEEEVLVSESDKCVI</sequence>
<keyword evidence="3 7" id="KW-0378">Hydrolase</keyword>
<dbReference type="InterPro" id="IPR007000">
    <property type="entry name" value="PLipase_B-like"/>
</dbReference>
<feature type="transmembrane region" description="Helical" evidence="8">
    <location>
        <begin position="545"/>
        <end position="571"/>
    </location>
</feature>
<dbReference type="Pfam" id="PF04916">
    <property type="entry name" value="Phospholip_B"/>
    <property type="match status" value="1"/>
</dbReference>
<dbReference type="PANTHER" id="PTHR12370">
    <property type="entry name" value="PHOSPHOLIPASE B-RELATED"/>
    <property type="match status" value="1"/>
</dbReference>
<keyword evidence="11" id="KW-1185">Reference proteome</keyword>
<dbReference type="AlphaFoldDB" id="A0AA86P0W4"/>
<gene>
    <name evidence="9" type="ORF">HINF_LOCUS15907</name>
    <name evidence="10" type="ORF">HINF_LOCUS71489</name>
</gene>
<evidence type="ECO:0000256" key="3">
    <source>
        <dbReference type="ARBA" id="ARBA00022801"/>
    </source>
</evidence>
<reference evidence="9" key="1">
    <citation type="submission" date="2023-06" db="EMBL/GenBank/DDBJ databases">
        <authorList>
            <person name="Kurt Z."/>
        </authorList>
    </citation>
    <scope>NUCLEOTIDE SEQUENCE</scope>
</reference>
<evidence type="ECO:0000256" key="5">
    <source>
        <dbReference type="ARBA" id="ARBA00023098"/>
    </source>
</evidence>
<evidence type="ECO:0000313" key="10">
    <source>
        <dbReference type="EMBL" id="CAL6102064.1"/>
    </source>
</evidence>
<dbReference type="EC" id="3.1.1.-" evidence="7"/>
<proteinExistence type="inferred from homology"/>
<dbReference type="GO" id="GO:0005576">
    <property type="term" value="C:extracellular region"/>
    <property type="evidence" value="ECO:0007669"/>
    <property type="project" value="TreeGrafter"/>
</dbReference>
<keyword evidence="8" id="KW-0472">Membrane</keyword>
<dbReference type="Gene3D" id="3.60.60.30">
    <property type="match status" value="1"/>
</dbReference>
<evidence type="ECO:0000313" key="11">
    <source>
        <dbReference type="Proteomes" id="UP001642409"/>
    </source>
</evidence>
<dbReference type="Proteomes" id="UP001642409">
    <property type="component" value="Unassembled WGS sequence"/>
</dbReference>
<keyword evidence="8" id="KW-1133">Transmembrane helix</keyword>
<evidence type="ECO:0000256" key="8">
    <source>
        <dbReference type="SAM" id="Phobius"/>
    </source>
</evidence>
<name>A0AA86P0W4_9EUKA</name>
<dbReference type="GO" id="GO:0004620">
    <property type="term" value="F:phospholipase activity"/>
    <property type="evidence" value="ECO:0007669"/>
    <property type="project" value="InterPro"/>
</dbReference>
<dbReference type="EMBL" id="CAXDID020000551">
    <property type="protein sequence ID" value="CAL6102064.1"/>
    <property type="molecule type" value="Genomic_DNA"/>
</dbReference>
<evidence type="ECO:0000256" key="6">
    <source>
        <dbReference type="ARBA" id="ARBA00023180"/>
    </source>
</evidence>
<keyword evidence="2" id="KW-0732">Signal</keyword>
<dbReference type="PANTHER" id="PTHR12370:SF3">
    <property type="entry name" value="PHOSPHOLIPASE B-LIKE 2-RELATED"/>
    <property type="match status" value="1"/>
</dbReference>
<evidence type="ECO:0000313" key="9">
    <source>
        <dbReference type="EMBL" id="CAI9928262.1"/>
    </source>
</evidence>
<comment type="similarity">
    <text evidence="1 7">Belongs to the phospholipase B-like family.</text>
</comment>
<reference evidence="10 11" key="2">
    <citation type="submission" date="2024-07" db="EMBL/GenBank/DDBJ databases">
        <authorList>
            <person name="Akdeniz Z."/>
        </authorList>
    </citation>
    <scope>NUCLEOTIDE SEQUENCE [LARGE SCALE GENOMIC DNA]</scope>
</reference>
<accession>A0AA86P0W4</accession>
<organism evidence="9">
    <name type="scientific">Hexamita inflata</name>
    <dbReference type="NCBI Taxonomy" id="28002"/>
    <lineage>
        <taxon>Eukaryota</taxon>
        <taxon>Metamonada</taxon>
        <taxon>Diplomonadida</taxon>
        <taxon>Hexamitidae</taxon>
        <taxon>Hexamitinae</taxon>
        <taxon>Hexamita</taxon>
    </lineage>
</organism>